<sequence>MPTEKGKVILMIAGAAALISVSYAAVSYVGTYARSIEPSSFRSFAAQGEGKVVAKPDVAEFSFSIISQGGKDIGKLQQENIERANRAIALVKNSGVEGKDIKQQYYSVEPRYQYFSCPPVERFGDSKPCPPAEIVGYTVTQSYLVKVRNFEKIGAILSGIVDAGANSVSQLSFTVDDPAALESSARSEAIKKAQERAKEIAAAGGFSLGRLLSIDEGGGYPPVYYAKTEAFGRGGASDAAPMPAPSIEPGSQEIRVTVTLRYEIN</sequence>
<dbReference type="PANTHER" id="PTHR34387">
    <property type="entry name" value="SLR1258 PROTEIN"/>
    <property type="match status" value="1"/>
</dbReference>
<reference evidence="1 2" key="1">
    <citation type="journal article" date="2016" name="Nat. Commun.">
        <title>Thousands of microbial genomes shed light on interconnected biogeochemical processes in an aquifer system.</title>
        <authorList>
            <person name="Anantharaman K."/>
            <person name="Brown C.T."/>
            <person name="Hug L.A."/>
            <person name="Sharon I."/>
            <person name="Castelle C.J."/>
            <person name="Probst A.J."/>
            <person name="Thomas B.C."/>
            <person name="Singh A."/>
            <person name="Wilkins M.J."/>
            <person name="Karaoz U."/>
            <person name="Brodie E.L."/>
            <person name="Williams K.H."/>
            <person name="Hubbard S.S."/>
            <person name="Banfield J.F."/>
        </authorList>
    </citation>
    <scope>NUCLEOTIDE SEQUENCE [LARGE SCALE GENOMIC DNA]</scope>
</reference>
<name>A0A1G2K9S5_9BACT</name>
<proteinExistence type="predicted"/>
<dbReference type="Gene3D" id="3.30.70.2970">
    <property type="entry name" value="Protein of unknown function (DUF541), domain 2"/>
    <property type="match status" value="1"/>
</dbReference>
<dbReference type="InterPro" id="IPR007497">
    <property type="entry name" value="SIMPL/DUF541"/>
</dbReference>
<dbReference type="InterPro" id="IPR052022">
    <property type="entry name" value="26kDa_periplasmic_antigen"/>
</dbReference>
<evidence type="ECO:0000313" key="2">
    <source>
        <dbReference type="Proteomes" id="UP000178574"/>
    </source>
</evidence>
<dbReference type="GO" id="GO:0006974">
    <property type="term" value="P:DNA damage response"/>
    <property type="evidence" value="ECO:0007669"/>
    <property type="project" value="TreeGrafter"/>
</dbReference>
<comment type="caution">
    <text evidence="1">The sequence shown here is derived from an EMBL/GenBank/DDBJ whole genome shotgun (WGS) entry which is preliminary data.</text>
</comment>
<accession>A0A1G2K9S5</accession>
<gene>
    <name evidence="1" type="ORF">A2847_02395</name>
</gene>
<dbReference type="EMBL" id="MHQD01000018">
    <property type="protein sequence ID" value="OGZ96189.1"/>
    <property type="molecule type" value="Genomic_DNA"/>
</dbReference>
<protein>
    <recommendedName>
        <fullName evidence="3">26 kDa periplasmic immunogenic protein</fullName>
    </recommendedName>
</protein>
<dbReference type="Pfam" id="PF04402">
    <property type="entry name" value="SIMPL"/>
    <property type="match status" value="1"/>
</dbReference>
<dbReference type="PANTHER" id="PTHR34387:SF1">
    <property type="entry name" value="PERIPLASMIC IMMUNOGENIC PROTEIN"/>
    <property type="match status" value="1"/>
</dbReference>
<dbReference type="Proteomes" id="UP000178574">
    <property type="component" value="Unassembled WGS sequence"/>
</dbReference>
<dbReference type="AlphaFoldDB" id="A0A1G2K9S5"/>
<dbReference type="Gene3D" id="3.30.110.170">
    <property type="entry name" value="Protein of unknown function (DUF541), domain 1"/>
    <property type="match status" value="1"/>
</dbReference>
<organism evidence="1 2">
    <name type="scientific">Candidatus Sungbacteria bacterium RIFCSPHIGHO2_01_FULL_50_25</name>
    <dbReference type="NCBI Taxonomy" id="1802265"/>
    <lineage>
        <taxon>Bacteria</taxon>
        <taxon>Candidatus Sungiibacteriota</taxon>
    </lineage>
</organism>
<evidence type="ECO:0000313" key="1">
    <source>
        <dbReference type="EMBL" id="OGZ96189.1"/>
    </source>
</evidence>
<evidence type="ECO:0008006" key="3">
    <source>
        <dbReference type="Google" id="ProtNLM"/>
    </source>
</evidence>